<feature type="transmembrane region" description="Helical" evidence="1">
    <location>
        <begin position="68"/>
        <end position="86"/>
    </location>
</feature>
<reference evidence="2 4" key="1">
    <citation type="submission" date="2020-07" db="EMBL/GenBank/DDBJ databases">
        <authorList>
            <person name="Teixeira M."/>
        </authorList>
    </citation>
    <scope>NUCLEOTIDE SEQUENCE</scope>
    <source>
        <strain evidence="3">1</strain>
        <strain evidence="2">Xanthomonas sp. CPBF 367</strain>
    </source>
</reference>
<evidence type="ECO:0000313" key="2">
    <source>
        <dbReference type="EMBL" id="CAD0335938.1"/>
    </source>
</evidence>
<keyword evidence="1" id="KW-0472">Membrane</keyword>
<keyword evidence="1" id="KW-0812">Transmembrane</keyword>
<proteinExistence type="predicted"/>
<dbReference type="EMBL" id="LR824641">
    <property type="protein sequence ID" value="CAD0335938.1"/>
    <property type="molecule type" value="Genomic_DNA"/>
</dbReference>
<dbReference type="AlphaFoldDB" id="A0A8E4H151"/>
<sequence length="100" mass="10549">MLRFEPDLHCRSVNTAAVFVCGYHSAADTQLRVKRGANSSAPDDGAIADQAPIALLAKALFKAVSMTPMAWITATSASVITAALIARSGNARNAARHLQR</sequence>
<dbReference type="Proteomes" id="UP000515493">
    <property type="component" value="Chromosome"/>
</dbReference>
<dbReference type="GeneID" id="79390431"/>
<dbReference type="EMBL" id="LR861803">
    <property type="protein sequence ID" value="CAD1794891.1"/>
    <property type="molecule type" value="Genomic_DNA"/>
</dbReference>
<evidence type="ECO:0000256" key="1">
    <source>
        <dbReference type="SAM" id="Phobius"/>
    </source>
</evidence>
<gene>
    <name evidence="2" type="ORF">XSP_003129</name>
</gene>
<name>A0A8E4H151_9XANT</name>
<accession>A0A8E4H151</accession>
<evidence type="ECO:0000313" key="3">
    <source>
        <dbReference type="EMBL" id="CAD1794891.1"/>
    </source>
</evidence>
<organism evidence="2">
    <name type="scientific">Xanthomonas euroxanthea</name>
    <dbReference type="NCBI Taxonomy" id="2259622"/>
    <lineage>
        <taxon>Bacteria</taxon>
        <taxon>Pseudomonadati</taxon>
        <taxon>Pseudomonadota</taxon>
        <taxon>Gammaproteobacteria</taxon>
        <taxon>Lysobacterales</taxon>
        <taxon>Lysobacteraceae</taxon>
        <taxon>Xanthomonas</taxon>
    </lineage>
</organism>
<dbReference type="KEGG" id="xeu:XSP_003129"/>
<keyword evidence="1" id="KW-1133">Transmembrane helix</keyword>
<evidence type="ECO:0000313" key="4">
    <source>
        <dbReference type="Proteomes" id="UP000515493"/>
    </source>
</evidence>
<protein>
    <submittedName>
        <fullName evidence="2">Uncharacterized protein</fullName>
    </submittedName>
</protein>
<dbReference type="RefSeq" id="WP_147421312.1">
    <property type="nucleotide sequence ID" value="NZ_LR861803.1"/>
</dbReference>